<evidence type="ECO:0000313" key="1">
    <source>
        <dbReference type="EMBL" id="GAA1685433.1"/>
    </source>
</evidence>
<accession>A0ABP4TBX7</accession>
<dbReference type="Proteomes" id="UP001500280">
    <property type="component" value="Unassembled WGS sequence"/>
</dbReference>
<protein>
    <submittedName>
        <fullName evidence="1">Uncharacterized protein</fullName>
    </submittedName>
</protein>
<sequence>MTITNGVDMEADAPTRTFVAIYLREHMMMTAGEMARAQKGLLAFAERKGYDLDKIEMFVEKRETVPDAFARMAEKLSGPGEHVVIVPGIHHLAGLGDPPLAVLAAFNADGVQVLIAGHVE</sequence>
<keyword evidence="2" id="KW-1185">Reference proteome</keyword>
<dbReference type="EMBL" id="BAAANF010000010">
    <property type="protein sequence ID" value="GAA1685433.1"/>
    <property type="molecule type" value="Genomic_DNA"/>
</dbReference>
<name>A0ABP4TBX7_9ACTN</name>
<reference evidence="2" key="1">
    <citation type="journal article" date="2019" name="Int. J. Syst. Evol. Microbiol.">
        <title>The Global Catalogue of Microorganisms (GCM) 10K type strain sequencing project: providing services to taxonomists for standard genome sequencing and annotation.</title>
        <authorList>
            <consortium name="The Broad Institute Genomics Platform"/>
            <consortium name="The Broad Institute Genome Sequencing Center for Infectious Disease"/>
            <person name="Wu L."/>
            <person name="Ma J."/>
        </authorList>
    </citation>
    <scope>NUCLEOTIDE SEQUENCE [LARGE SCALE GENOMIC DNA]</scope>
    <source>
        <strain evidence="2">JCM 14307</strain>
    </source>
</reference>
<proteinExistence type="predicted"/>
<evidence type="ECO:0000313" key="2">
    <source>
        <dbReference type="Proteomes" id="UP001500280"/>
    </source>
</evidence>
<gene>
    <name evidence="1" type="ORF">GCM10009745_32410</name>
</gene>
<comment type="caution">
    <text evidence="1">The sequence shown here is derived from an EMBL/GenBank/DDBJ whole genome shotgun (WGS) entry which is preliminary data.</text>
</comment>
<organism evidence="1 2">
    <name type="scientific">Kribbella yunnanensis</name>
    <dbReference type="NCBI Taxonomy" id="190194"/>
    <lineage>
        <taxon>Bacteria</taxon>
        <taxon>Bacillati</taxon>
        <taxon>Actinomycetota</taxon>
        <taxon>Actinomycetes</taxon>
        <taxon>Propionibacteriales</taxon>
        <taxon>Kribbellaceae</taxon>
        <taxon>Kribbella</taxon>
    </lineage>
</organism>
<dbReference type="RefSeq" id="WP_344151678.1">
    <property type="nucleotide sequence ID" value="NZ_BAAANF010000010.1"/>
</dbReference>